<dbReference type="InterPro" id="IPR011344">
    <property type="entry name" value="ssDNA-bd"/>
</dbReference>
<dbReference type="GO" id="GO:0006260">
    <property type="term" value="P:DNA replication"/>
    <property type="evidence" value="ECO:0007669"/>
    <property type="project" value="InterPro"/>
</dbReference>
<dbReference type="PROSITE" id="PS50935">
    <property type="entry name" value="SSB"/>
    <property type="match status" value="1"/>
</dbReference>
<dbReference type="Pfam" id="PF00436">
    <property type="entry name" value="SSB"/>
    <property type="match status" value="1"/>
</dbReference>
<gene>
    <name evidence="1" type="ORF">IG609_011415</name>
</gene>
<accession>A0A9Q2EUY6</accession>
<dbReference type="GeneID" id="67792425"/>
<reference evidence="1 2" key="1">
    <citation type="journal article" date="2021" name="Int. J. Syst. Evol. Microbiol.">
        <title>&lt;i&gt;Pectobacterium quasiaquaticum&lt;/i&gt; sp. nov., isolated from waterways.</title>
        <authorList>
            <person name="Ben Moussa H."/>
            <person name="Pedron J."/>
            <person name="Bertrand C."/>
            <person name="Hecquet A."/>
            <person name="Barny M.A."/>
        </authorList>
    </citation>
    <scope>NUCLEOTIDE SEQUENCE [LARGE SCALE GENOMIC DNA]</scope>
    <source>
        <strain evidence="1 2">A477-S1-J17</strain>
    </source>
</reference>
<dbReference type="AlphaFoldDB" id="A0A9Q2EUY6"/>
<dbReference type="Gene3D" id="2.40.50.140">
    <property type="entry name" value="Nucleic acid-binding proteins"/>
    <property type="match status" value="1"/>
</dbReference>
<keyword evidence="1" id="KW-0238">DNA-binding</keyword>
<dbReference type="InterPro" id="IPR012340">
    <property type="entry name" value="NA-bd_OB-fold"/>
</dbReference>
<dbReference type="SUPFAM" id="SSF50249">
    <property type="entry name" value="Nucleic acid-binding proteins"/>
    <property type="match status" value="1"/>
</dbReference>
<dbReference type="InterPro" id="IPR000424">
    <property type="entry name" value="Primosome_PriB/ssb"/>
</dbReference>
<dbReference type="RefSeq" id="WP_039551813.1">
    <property type="nucleotide sequence ID" value="NZ_CP065177.1"/>
</dbReference>
<dbReference type="EMBL" id="CP065177">
    <property type="protein sequence ID" value="URG47445.1"/>
    <property type="molecule type" value="Genomic_DNA"/>
</dbReference>
<dbReference type="PIRSF" id="PIRSF002070">
    <property type="entry name" value="SSB"/>
    <property type="match status" value="1"/>
</dbReference>
<protein>
    <submittedName>
        <fullName evidence="1">Single-stranded DNA-binding protein</fullName>
    </submittedName>
</protein>
<proteinExistence type="predicted"/>
<evidence type="ECO:0000313" key="2">
    <source>
        <dbReference type="Proteomes" id="UP000806577"/>
    </source>
</evidence>
<name>A0A9Q2EUY6_9GAMM</name>
<dbReference type="Proteomes" id="UP000806577">
    <property type="component" value="Chromosome"/>
</dbReference>
<organism evidence="1 2">
    <name type="scientific">Pectobacterium quasiaquaticum</name>
    <dbReference type="NCBI Taxonomy" id="2774015"/>
    <lineage>
        <taxon>Bacteria</taxon>
        <taxon>Pseudomonadati</taxon>
        <taxon>Pseudomonadota</taxon>
        <taxon>Gammaproteobacteria</taxon>
        <taxon>Enterobacterales</taxon>
        <taxon>Pectobacteriaceae</taxon>
        <taxon>Pectobacterium</taxon>
    </lineage>
</organism>
<keyword evidence="2" id="KW-1185">Reference proteome</keyword>
<dbReference type="KEGG" id="pqu:IG609_011415"/>
<evidence type="ECO:0000313" key="1">
    <source>
        <dbReference type="EMBL" id="URG47445.1"/>
    </source>
</evidence>
<sequence>MSTHFSGEGNIGSAPEFHEYPNGNEEPRRVLRLNVYFDNPVPGKSGAFEDRGGFWRPVDWWHRDAEQFAELFQKGMRVVVSGRVERDDWTDENNNPRTTYRVNARSVGILPYRIEAIILSPKPGAADPVSQAE</sequence>
<dbReference type="NCBIfam" id="NF006039">
    <property type="entry name" value="PRK08182.1"/>
    <property type="match status" value="1"/>
</dbReference>
<dbReference type="CDD" id="cd04496">
    <property type="entry name" value="SSB_OBF"/>
    <property type="match status" value="1"/>
</dbReference>
<dbReference type="GO" id="GO:0003697">
    <property type="term" value="F:single-stranded DNA binding"/>
    <property type="evidence" value="ECO:0007669"/>
    <property type="project" value="InterPro"/>
</dbReference>